<dbReference type="PANTHER" id="PTHR47660:SF2">
    <property type="entry name" value="TRANSCRIPTION FACTOR WITH C2H2 AND ZN(2)-CYS(6) DNA BINDING DOMAIN (EUROFUNG)"/>
    <property type="match status" value="1"/>
</dbReference>
<dbReference type="OMA" id="WAFHETV"/>
<dbReference type="FunFam" id="3.30.160.60:FF:000446">
    <property type="entry name" value="Zinc finger protein"/>
    <property type="match status" value="1"/>
</dbReference>
<dbReference type="GO" id="GO:0003677">
    <property type="term" value="F:DNA binding"/>
    <property type="evidence" value="ECO:0007669"/>
    <property type="project" value="InterPro"/>
</dbReference>
<dbReference type="PANTHER" id="PTHR47660">
    <property type="entry name" value="TRANSCRIPTION FACTOR WITH C2H2 AND ZN(2)-CYS(6) DNA BINDING DOMAIN (EUROFUNG)-RELATED-RELATED"/>
    <property type="match status" value="1"/>
</dbReference>
<dbReference type="PROSITE" id="PS00028">
    <property type="entry name" value="ZINC_FINGER_C2H2_1"/>
    <property type="match status" value="1"/>
</dbReference>
<feature type="compositionally biased region" description="Low complexity" evidence="8">
    <location>
        <begin position="267"/>
        <end position="281"/>
    </location>
</feature>
<feature type="domain" description="C2H2-type" evidence="10">
    <location>
        <begin position="88"/>
        <end position="119"/>
    </location>
</feature>
<evidence type="ECO:0000256" key="7">
    <source>
        <dbReference type="PROSITE-ProRule" id="PRU00042"/>
    </source>
</evidence>
<dbReference type="PROSITE" id="PS50157">
    <property type="entry name" value="ZINC_FINGER_C2H2_2"/>
    <property type="match status" value="2"/>
</dbReference>
<reference evidence="11 12" key="1">
    <citation type="journal article" date="2012" name="Science">
        <title>The Paleozoic origin of enzymatic lignin decomposition reconstructed from 31 fungal genomes.</title>
        <authorList>
            <person name="Floudas D."/>
            <person name="Binder M."/>
            <person name="Riley R."/>
            <person name="Barry K."/>
            <person name="Blanchette R.A."/>
            <person name="Henrissat B."/>
            <person name="Martinez A.T."/>
            <person name="Otillar R."/>
            <person name="Spatafora J.W."/>
            <person name="Yadav J.S."/>
            <person name="Aerts A."/>
            <person name="Benoit I."/>
            <person name="Boyd A."/>
            <person name="Carlson A."/>
            <person name="Copeland A."/>
            <person name="Coutinho P.M."/>
            <person name="de Vries R.P."/>
            <person name="Ferreira P."/>
            <person name="Findley K."/>
            <person name="Foster B."/>
            <person name="Gaskell J."/>
            <person name="Glotzer D."/>
            <person name="Gorecki P."/>
            <person name="Heitman J."/>
            <person name="Hesse C."/>
            <person name="Hori C."/>
            <person name="Igarashi K."/>
            <person name="Jurgens J.A."/>
            <person name="Kallen N."/>
            <person name="Kersten P."/>
            <person name="Kohler A."/>
            <person name="Kuees U."/>
            <person name="Kumar T.K.A."/>
            <person name="Kuo A."/>
            <person name="LaButti K."/>
            <person name="Larrondo L.F."/>
            <person name="Lindquist E."/>
            <person name="Ling A."/>
            <person name="Lombard V."/>
            <person name="Lucas S."/>
            <person name="Lundell T."/>
            <person name="Martin R."/>
            <person name="McLaughlin D.J."/>
            <person name="Morgenstern I."/>
            <person name="Morin E."/>
            <person name="Murat C."/>
            <person name="Nagy L.G."/>
            <person name="Nolan M."/>
            <person name="Ohm R.A."/>
            <person name="Patyshakuliyeva A."/>
            <person name="Rokas A."/>
            <person name="Ruiz-Duenas F.J."/>
            <person name="Sabat G."/>
            <person name="Salamov A."/>
            <person name="Samejima M."/>
            <person name="Schmutz J."/>
            <person name="Slot J.C."/>
            <person name="St John F."/>
            <person name="Stenlid J."/>
            <person name="Sun H."/>
            <person name="Sun S."/>
            <person name="Syed K."/>
            <person name="Tsang A."/>
            <person name="Wiebenga A."/>
            <person name="Young D."/>
            <person name="Pisabarro A."/>
            <person name="Eastwood D.C."/>
            <person name="Martin F."/>
            <person name="Cullen D."/>
            <person name="Grigoriev I.V."/>
            <person name="Hibbett D.S."/>
        </authorList>
    </citation>
    <scope>NUCLEOTIDE SEQUENCE [LARGE SCALE GENOMIC DNA]</scope>
    <source>
        <strain evidence="11 12">ATCC 11539</strain>
    </source>
</reference>
<dbReference type="InterPro" id="IPR036236">
    <property type="entry name" value="Znf_C2H2_sf"/>
</dbReference>
<keyword evidence="4" id="KW-0805">Transcription regulation</keyword>
<keyword evidence="12" id="KW-1185">Reference proteome</keyword>
<dbReference type="OrthoDB" id="1405595at2759"/>
<evidence type="ECO:0000256" key="2">
    <source>
        <dbReference type="ARBA" id="ARBA00022771"/>
    </source>
</evidence>
<keyword evidence="3" id="KW-0862">Zinc</keyword>
<evidence type="ECO:0000256" key="5">
    <source>
        <dbReference type="ARBA" id="ARBA00023163"/>
    </source>
</evidence>
<feature type="compositionally biased region" description="Polar residues" evidence="8">
    <location>
        <begin position="13"/>
        <end position="32"/>
    </location>
</feature>
<keyword evidence="5" id="KW-0804">Transcription</keyword>
<name>S7RSH4_GLOTA</name>
<feature type="region of interest" description="Disordered" evidence="8">
    <location>
        <begin position="176"/>
        <end position="199"/>
    </location>
</feature>
<evidence type="ECO:0000256" key="3">
    <source>
        <dbReference type="ARBA" id="ARBA00022833"/>
    </source>
</evidence>
<dbReference type="Pfam" id="PF00096">
    <property type="entry name" value="zf-C2H2"/>
    <property type="match status" value="1"/>
</dbReference>
<feature type="domain" description="C2H2-type" evidence="10">
    <location>
        <begin position="60"/>
        <end position="87"/>
    </location>
</feature>
<dbReference type="STRING" id="670483.S7RSH4"/>
<dbReference type="Pfam" id="PF04082">
    <property type="entry name" value="Fungal_trans"/>
    <property type="match status" value="1"/>
</dbReference>
<dbReference type="SMART" id="SM00355">
    <property type="entry name" value="ZnF_C2H2"/>
    <property type="match status" value="2"/>
</dbReference>
<protein>
    <recommendedName>
        <fullName evidence="13">Zn(2)-C6 fungal-type domain-containing protein</fullName>
    </recommendedName>
</protein>
<dbReference type="InterPro" id="IPR013087">
    <property type="entry name" value="Znf_C2H2_type"/>
</dbReference>
<evidence type="ECO:0000313" key="12">
    <source>
        <dbReference type="Proteomes" id="UP000030669"/>
    </source>
</evidence>
<dbReference type="InterPro" id="IPR036864">
    <property type="entry name" value="Zn2-C6_fun-type_DNA-bd_sf"/>
</dbReference>
<evidence type="ECO:0000313" key="11">
    <source>
        <dbReference type="EMBL" id="EPQ57605.1"/>
    </source>
</evidence>
<dbReference type="Gene3D" id="3.30.160.60">
    <property type="entry name" value="Classic Zinc Finger"/>
    <property type="match status" value="2"/>
</dbReference>
<dbReference type="Proteomes" id="UP000030669">
    <property type="component" value="Unassembled WGS sequence"/>
</dbReference>
<organism evidence="11 12">
    <name type="scientific">Gloeophyllum trabeum (strain ATCC 11539 / FP-39264 / Madison 617)</name>
    <name type="common">Brown rot fungus</name>
    <dbReference type="NCBI Taxonomy" id="670483"/>
    <lineage>
        <taxon>Eukaryota</taxon>
        <taxon>Fungi</taxon>
        <taxon>Dikarya</taxon>
        <taxon>Basidiomycota</taxon>
        <taxon>Agaricomycotina</taxon>
        <taxon>Agaricomycetes</taxon>
        <taxon>Gloeophyllales</taxon>
        <taxon>Gloeophyllaceae</taxon>
        <taxon>Gloeophyllum</taxon>
    </lineage>
</organism>
<dbReference type="HOGENOM" id="CLU_364478_0_0_1"/>
<dbReference type="SMART" id="SM00066">
    <property type="entry name" value="GAL4"/>
    <property type="match status" value="1"/>
</dbReference>
<dbReference type="Pfam" id="PF00172">
    <property type="entry name" value="Zn_clus"/>
    <property type="match status" value="1"/>
</dbReference>
<keyword evidence="6" id="KW-0539">Nucleus</keyword>
<feature type="compositionally biased region" description="Polar residues" evidence="8">
    <location>
        <begin position="247"/>
        <end position="257"/>
    </location>
</feature>
<dbReference type="SUPFAM" id="SSF57667">
    <property type="entry name" value="beta-beta-alpha zinc fingers"/>
    <property type="match status" value="1"/>
</dbReference>
<dbReference type="AlphaFoldDB" id="S7RSH4"/>
<dbReference type="SUPFAM" id="SSF57701">
    <property type="entry name" value="Zn2/Cys6 DNA-binding domain"/>
    <property type="match status" value="1"/>
</dbReference>
<proteinExistence type="predicted"/>
<dbReference type="Gene3D" id="4.10.240.10">
    <property type="entry name" value="Zn(2)-C6 fungal-type DNA-binding domain"/>
    <property type="match status" value="1"/>
</dbReference>
<dbReference type="CDD" id="cd00067">
    <property type="entry name" value="GAL4"/>
    <property type="match status" value="1"/>
</dbReference>
<dbReference type="KEGG" id="gtr:GLOTRDRAFT_39318"/>
<dbReference type="CDD" id="cd12148">
    <property type="entry name" value="fungal_TF_MHR"/>
    <property type="match status" value="1"/>
</dbReference>
<dbReference type="GO" id="GO:0000981">
    <property type="term" value="F:DNA-binding transcription factor activity, RNA polymerase II-specific"/>
    <property type="evidence" value="ECO:0007669"/>
    <property type="project" value="InterPro"/>
</dbReference>
<accession>S7RSH4</accession>
<evidence type="ECO:0000259" key="9">
    <source>
        <dbReference type="PROSITE" id="PS50048"/>
    </source>
</evidence>
<dbReference type="PROSITE" id="PS50048">
    <property type="entry name" value="ZN2_CY6_FUNGAL_2"/>
    <property type="match status" value="1"/>
</dbReference>
<evidence type="ECO:0000256" key="6">
    <source>
        <dbReference type="ARBA" id="ARBA00023242"/>
    </source>
</evidence>
<dbReference type="RefSeq" id="XP_007864008.1">
    <property type="nucleotide sequence ID" value="XM_007865817.1"/>
</dbReference>
<keyword evidence="2 7" id="KW-0863">Zinc-finger</keyword>
<feature type="domain" description="Zn(2)-C6 fungal-type" evidence="9">
    <location>
        <begin position="123"/>
        <end position="152"/>
    </location>
</feature>
<evidence type="ECO:0000256" key="1">
    <source>
        <dbReference type="ARBA" id="ARBA00022723"/>
    </source>
</evidence>
<evidence type="ECO:0000256" key="4">
    <source>
        <dbReference type="ARBA" id="ARBA00023015"/>
    </source>
</evidence>
<evidence type="ECO:0000256" key="8">
    <source>
        <dbReference type="SAM" id="MobiDB-lite"/>
    </source>
</evidence>
<dbReference type="InterPro" id="IPR001138">
    <property type="entry name" value="Zn2Cys6_DnaBD"/>
</dbReference>
<gene>
    <name evidence="11" type="ORF">GLOTRDRAFT_39318</name>
</gene>
<dbReference type="InterPro" id="IPR007219">
    <property type="entry name" value="XnlR_reg_dom"/>
</dbReference>
<dbReference type="GO" id="GO:0006351">
    <property type="term" value="P:DNA-templated transcription"/>
    <property type="evidence" value="ECO:0007669"/>
    <property type="project" value="InterPro"/>
</dbReference>
<dbReference type="PROSITE" id="PS00463">
    <property type="entry name" value="ZN2_CY6_FUNGAL_1"/>
    <property type="match status" value="1"/>
</dbReference>
<dbReference type="GeneID" id="19305900"/>
<dbReference type="GO" id="GO:0008270">
    <property type="term" value="F:zinc ion binding"/>
    <property type="evidence" value="ECO:0007669"/>
    <property type="project" value="UniProtKB-KW"/>
</dbReference>
<evidence type="ECO:0000259" key="10">
    <source>
        <dbReference type="PROSITE" id="PS50157"/>
    </source>
</evidence>
<dbReference type="EMBL" id="KB469299">
    <property type="protein sequence ID" value="EPQ57605.1"/>
    <property type="molecule type" value="Genomic_DNA"/>
</dbReference>
<keyword evidence="1" id="KW-0479">Metal-binding</keyword>
<feature type="region of interest" description="Disordered" evidence="8">
    <location>
        <begin position="247"/>
        <end position="281"/>
    </location>
</feature>
<sequence>MSSAEASPESDRQQSIPPSVLASNPDSNNTRPTIIEFKKDGTISRMRSHRGNMPSLPQTKVCPLCPARFTRTTHLNRHMRTHSNERLHRCDTCSAEFTRSDLLTRHKKGCGDPNTTQRTRRKSCQACAESKVKCDLQYPCTKCKNRGKECIYVGDYLSNNFPGLSLGEAAAFISSPPSPETRLGATAQAKTPAAPMRSMSDSVVPSNIALTPAATTALVDAFLADPMAQPPVPLSLHRSRSDSVSALTNTSGFSSPGSPAVPNLAYSTDSSASSSPSETDPSTDFNLLFSSELDALALQGDADNICGSNLFQPFFIYLFFTAFLKQMPIIHGPTWEMEGKPAVLLDAMYACGALYVKTRKAANFVTKVLDASRETLLQEFTRELNDTTDQIHLILAVSLLQTIGLFHQKASQRATSSIYHGMLVMMIRRCGLISKVNSWAPPAMVDAASTDRAWREWGLHETAKRALLLSYLHDCCHALYFAIRPSFNFSEVAINLPCEDALWLASSSKEWSFTLLGPSPYGQSMDKRLIGVSMPQVQAAMREYNRVPGTLPPLSPFAHFVVVHTILRDIYAIGLENSTQGGRDAPGSELSSEMEQSVSQEIFNLQYSLHNWLQSWMTAPETPKMDDPEEEPPFTVNVLPYYWLAQVSILAYQEGLPPFKAGAGRLNSELQFRLVKHWLEHIRSFLRKGERAPTLFWDELMKVRLQTKHVDCDGGRGVAEHPDGLLGFFTEN</sequence>
<dbReference type="eggNOG" id="KOG1721">
    <property type="taxonomic scope" value="Eukaryota"/>
</dbReference>
<feature type="region of interest" description="Disordered" evidence="8">
    <location>
        <begin position="1"/>
        <end position="55"/>
    </location>
</feature>
<evidence type="ECO:0008006" key="13">
    <source>
        <dbReference type="Google" id="ProtNLM"/>
    </source>
</evidence>